<evidence type="ECO:0000256" key="2">
    <source>
        <dbReference type="SAM" id="SignalP"/>
    </source>
</evidence>
<feature type="compositionally biased region" description="Low complexity" evidence="1">
    <location>
        <begin position="44"/>
        <end position="60"/>
    </location>
</feature>
<dbReference type="AlphaFoldDB" id="A0A173X953"/>
<feature type="region of interest" description="Disordered" evidence="1">
    <location>
        <begin position="28"/>
        <end position="60"/>
    </location>
</feature>
<keyword evidence="2" id="KW-0732">Signal</keyword>
<feature type="compositionally biased region" description="Low complexity" evidence="1">
    <location>
        <begin position="221"/>
        <end position="305"/>
    </location>
</feature>
<name>A0A173X953_9FIRM</name>
<accession>A0A173X953</accession>
<evidence type="ECO:0000256" key="1">
    <source>
        <dbReference type="SAM" id="MobiDB-lite"/>
    </source>
</evidence>
<reference evidence="3 4" key="1">
    <citation type="submission" date="2015-09" db="EMBL/GenBank/DDBJ databases">
        <authorList>
            <consortium name="Pathogen Informatics"/>
        </authorList>
    </citation>
    <scope>NUCLEOTIDE SEQUENCE [LARGE SCALE GENOMIC DNA]</scope>
    <source>
        <strain evidence="3 4">2789STDY5834861</strain>
    </source>
</reference>
<dbReference type="RefSeq" id="WP_055057268.1">
    <property type="nucleotide sequence ID" value="NZ_CYZP01000002.1"/>
</dbReference>
<feature type="region of interest" description="Disordered" evidence="1">
    <location>
        <begin position="221"/>
        <end position="319"/>
    </location>
</feature>
<sequence>MKNKRVLMLLALTTVLSVSMTACNFGGGSDEDSSVVQVTPTPEPTKAAKATPTPAPANAQNTTYTSKNKAVSIKLPDATWANKSDSDDMLSFESPKQGKLLILHGSGEEDMSVAIIPSSQDTASALVKADNLVEGTDFEIQDYKSEEVSGVNVYSYTVHYLTDKSDYKYVVNKYFTDNTTEFYSVAGSVKDEKALAGIKTSVDSFTISGDSVLKAAATGKTSGTTAGTTADGTSGTAGTAAAGTDGTASGSSSDGSSSAGTDSSYSDTSSDGSSDYSSSDYTSDGSSDGSYDYDDGSSNGYYADGTPVGTDDPDYDTDQTRTIYRNSDGYPLVIYPNGDGTWCDDDGNTYDFANGEDVYDENGVDYYYHGEPAYVRYMPKNQ</sequence>
<feature type="signal peptide" evidence="2">
    <location>
        <begin position="1"/>
        <end position="24"/>
    </location>
</feature>
<dbReference type="Proteomes" id="UP000095645">
    <property type="component" value="Unassembled WGS sequence"/>
</dbReference>
<protein>
    <submittedName>
        <fullName evidence="3">Uncharacterized protein</fullName>
    </submittedName>
</protein>
<dbReference type="EMBL" id="CYZP01000002">
    <property type="protein sequence ID" value="CUN47800.1"/>
    <property type="molecule type" value="Genomic_DNA"/>
</dbReference>
<proteinExistence type="predicted"/>
<evidence type="ECO:0000313" key="3">
    <source>
        <dbReference type="EMBL" id="CUN47800.1"/>
    </source>
</evidence>
<evidence type="ECO:0000313" key="4">
    <source>
        <dbReference type="Proteomes" id="UP000095645"/>
    </source>
</evidence>
<gene>
    <name evidence="3" type="ORF">ERS852476_00228</name>
</gene>
<dbReference type="PROSITE" id="PS51257">
    <property type="entry name" value="PROKAR_LIPOPROTEIN"/>
    <property type="match status" value="1"/>
</dbReference>
<feature type="chain" id="PRO_5008015272" evidence="2">
    <location>
        <begin position="25"/>
        <end position="382"/>
    </location>
</feature>
<organism evidence="3 4">
    <name type="scientific">Blautia obeum</name>
    <dbReference type="NCBI Taxonomy" id="40520"/>
    <lineage>
        <taxon>Bacteria</taxon>
        <taxon>Bacillati</taxon>
        <taxon>Bacillota</taxon>
        <taxon>Clostridia</taxon>
        <taxon>Lachnospirales</taxon>
        <taxon>Lachnospiraceae</taxon>
        <taxon>Blautia</taxon>
    </lineage>
</organism>